<organism evidence="1 2">
    <name type="scientific">Ambrosiozyma monospora</name>
    <name type="common">Yeast</name>
    <name type="synonym">Endomycopsis monosporus</name>
    <dbReference type="NCBI Taxonomy" id="43982"/>
    <lineage>
        <taxon>Eukaryota</taxon>
        <taxon>Fungi</taxon>
        <taxon>Dikarya</taxon>
        <taxon>Ascomycota</taxon>
        <taxon>Saccharomycotina</taxon>
        <taxon>Pichiomycetes</taxon>
        <taxon>Pichiales</taxon>
        <taxon>Pichiaceae</taxon>
        <taxon>Ambrosiozyma</taxon>
    </lineage>
</organism>
<comment type="caution">
    <text evidence="1">The sequence shown here is derived from an EMBL/GenBank/DDBJ whole genome shotgun (WGS) entry which is preliminary data.</text>
</comment>
<name>A0ACB5TBW9_AMBMO</name>
<reference evidence="1" key="1">
    <citation type="submission" date="2023-04" db="EMBL/GenBank/DDBJ databases">
        <title>Ambrosiozyma monospora NBRC 10751.</title>
        <authorList>
            <person name="Ichikawa N."/>
            <person name="Sato H."/>
            <person name="Tonouchi N."/>
        </authorList>
    </citation>
    <scope>NUCLEOTIDE SEQUENCE</scope>
    <source>
        <strain evidence="1">NBRC 10751</strain>
    </source>
</reference>
<dbReference type="Proteomes" id="UP001165064">
    <property type="component" value="Unassembled WGS sequence"/>
</dbReference>
<gene>
    <name evidence="1" type="ORF">Amon02_000731600</name>
</gene>
<proteinExistence type="predicted"/>
<keyword evidence="2" id="KW-1185">Reference proteome</keyword>
<evidence type="ECO:0000313" key="2">
    <source>
        <dbReference type="Proteomes" id="UP001165064"/>
    </source>
</evidence>
<evidence type="ECO:0000313" key="1">
    <source>
        <dbReference type="EMBL" id="GME85041.1"/>
    </source>
</evidence>
<protein>
    <submittedName>
        <fullName evidence="1">Unnamed protein product</fullName>
    </submittedName>
</protein>
<dbReference type="EMBL" id="BSXS01006058">
    <property type="protein sequence ID" value="GME85041.1"/>
    <property type="molecule type" value="Genomic_DNA"/>
</dbReference>
<sequence length="474" mass="53489">MSFKINWDHIEKKNLSTTTIELLEEVLNSGKRPSILSSDIKIVDLSFGEIAPDFEILEIGDLANDKFRGIFKFKYYGDASITVNTKVSASPLKNYSDTFSDTILDENNVNYKNMSYELNDLTGFIKPEFNLSDCDFDIPLNLTLSKFRLSSIIVVVFSKTKGLTLVFKNDPLESIEVSSTFDRIKPIAEFLQKKIEAQIGDLFKELLPSILYKFSLKYTSQSFDQFHKDLLLNEELDSDEKKRVSLKDIDPENPLKISPGNLMRLTRLSSSRQTLTFGGRLSCDTMNKEIVTKSFVNAIIASNLNNFSLNKIQLSNSDFQFGSISTKVSAIKEFQTRNYIKNNHNSHDDLKPKRRVIKMKHKKKSKKHTETDTESTVTIPTSPILSSSPPKIQSTPVQKSESITSSTTLVNDHSVDPHDNLSALDHVIADGKNNSNIKPHSEQKTRRPSSSASSSSSSSSQNLKNQIKNIFVFW</sequence>
<accession>A0ACB5TBW9</accession>